<keyword evidence="2" id="KW-1185">Reference proteome</keyword>
<proteinExistence type="predicted"/>
<protein>
    <submittedName>
        <fullName evidence="1">Peptidase C26</fullName>
    </submittedName>
</protein>
<dbReference type="EMBL" id="CP007128">
    <property type="protein sequence ID" value="AHG88530.1"/>
    <property type="molecule type" value="Genomic_DNA"/>
</dbReference>
<evidence type="ECO:0000313" key="2">
    <source>
        <dbReference type="Proteomes" id="UP000019151"/>
    </source>
</evidence>
<dbReference type="InterPro" id="IPR011697">
    <property type="entry name" value="Peptidase_C26"/>
</dbReference>
<dbReference type="KEGG" id="gba:J421_0993"/>
<dbReference type="InParanoid" id="W0RDX5"/>
<dbReference type="Pfam" id="PF07722">
    <property type="entry name" value="Peptidase_C26"/>
    <property type="match status" value="1"/>
</dbReference>
<dbReference type="OrthoDB" id="9813383at2"/>
<dbReference type="PANTHER" id="PTHR43235:SF1">
    <property type="entry name" value="GLUTAMINE AMIDOTRANSFERASE PB2B2.05-RELATED"/>
    <property type="match status" value="1"/>
</dbReference>
<sequence>MTASTRRPTRPPIVGVTATVTRVNDGGPAPIDAAVVDAAYLDALRAAGMLPVLLPPSDPAQADAALDAVDALLLSGGEDIDPAHYGETPHAAAGPFAERRDRWEVALARAAQRRRVPTLAICRGAQLLNVALGGTLAQHLGDDAACGARHDRMADRRARVHPITVAPASALARVLDATSLDVNSYHHQAIARVAPPLTAAAWCDDGVVEAVESHDPAWPALGVQWHPEDLVRDAEPWERRIFDWLRQRVTRDG</sequence>
<dbReference type="PANTHER" id="PTHR43235">
    <property type="entry name" value="GLUTAMINE AMIDOTRANSFERASE PB2B2.05-RELATED"/>
    <property type="match status" value="1"/>
</dbReference>
<dbReference type="PATRIC" id="fig|861299.3.peg.1007"/>
<organism evidence="1 2">
    <name type="scientific">Gemmatirosa kalamazoonensis</name>
    <dbReference type="NCBI Taxonomy" id="861299"/>
    <lineage>
        <taxon>Bacteria</taxon>
        <taxon>Pseudomonadati</taxon>
        <taxon>Gemmatimonadota</taxon>
        <taxon>Gemmatimonadia</taxon>
        <taxon>Gemmatimonadales</taxon>
        <taxon>Gemmatimonadaceae</taxon>
        <taxon>Gemmatirosa</taxon>
    </lineage>
</organism>
<reference evidence="1 2" key="1">
    <citation type="journal article" date="2014" name="Genome Announc.">
        <title>Genome Sequence and Methylome of Soil Bacterium Gemmatirosa kalamazoonensis KBS708T, a Member of the Rarely Cultivated Gemmatimonadetes Phylum.</title>
        <authorList>
            <person name="Debruyn J.M."/>
            <person name="Radosevich M."/>
            <person name="Wommack K.E."/>
            <person name="Polson S.W."/>
            <person name="Hauser L.J."/>
            <person name="Fawaz M.N."/>
            <person name="Korlach J."/>
            <person name="Tsai Y.C."/>
        </authorList>
    </citation>
    <scope>NUCLEOTIDE SEQUENCE [LARGE SCALE GENOMIC DNA]</scope>
    <source>
        <strain evidence="1 2">KBS708</strain>
    </source>
</reference>
<dbReference type="AlphaFoldDB" id="W0RDX5"/>
<dbReference type="Gene3D" id="3.40.50.880">
    <property type="match status" value="1"/>
</dbReference>
<dbReference type="Proteomes" id="UP000019151">
    <property type="component" value="Chromosome"/>
</dbReference>
<dbReference type="PROSITE" id="PS51273">
    <property type="entry name" value="GATASE_TYPE_1"/>
    <property type="match status" value="1"/>
</dbReference>
<dbReference type="InterPro" id="IPR029062">
    <property type="entry name" value="Class_I_gatase-like"/>
</dbReference>
<dbReference type="GO" id="GO:0006598">
    <property type="term" value="P:polyamine catabolic process"/>
    <property type="evidence" value="ECO:0007669"/>
    <property type="project" value="TreeGrafter"/>
</dbReference>
<dbReference type="RefSeq" id="WP_025410063.1">
    <property type="nucleotide sequence ID" value="NZ_CP007128.1"/>
</dbReference>
<dbReference type="eggNOG" id="COG2071">
    <property type="taxonomic scope" value="Bacteria"/>
</dbReference>
<gene>
    <name evidence="1" type="ORF">J421_0993</name>
</gene>
<dbReference type="CDD" id="cd01745">
    <property type="entry name" value="GATase1_2"/>
    <property type="match status" value="1"/>
</dbReference>
<dbReference type="STRING" id="861299.J421_0993"/>
<dbReference type="GO" id="GO:0005829">
    <property type="term" value="C:cytosol"/>
    <property type="evidence" value="ECO:0007669"/>
    <property type="project" value="TreeGrafter"/>
</dbReference>
<dbReference type="HOGENOM" id="CLU_030756_2_1_0"/>
<dbReference type="GO" id="GO:0033969">
    <property type="term" value="F:gamma-glutamyl-gamma-aminobutyrate hydrolase activity"/>
    <property type="evidence" value="ECO:0007669"/>
    <property type="project" value="TreeGrafter"/>
</dbReference>
<dbReference type="InterPro" id="IPR044668">
    <property type="entry name" value="PuuD-like"/>
</dbReference>
<accession>W0RDX5</accession>
<evidence type="ECO:0000313" key="1">
    <source>
        <dbReference type="EMBL" id="AHG88530.1"/>
    </source>
</evidence>
<dbReference type="SUPFAM" id="SSF52317">
    <property type="entry name" value="Class I glutamine amidotransferase-like"/>
    <property type="match status" value="1"/>
</dbReference>
<name>W0RDX5_9BACT</name>